<dbReference type="Pfam" id="PF00589">
    <property type="entry name" value="Phage_integrase"/>
    <property type="match status" value="1"/>
</dbReference>
<dbReference type="PANTHER" id="PTHR30629:SF2">
    <property type="entry name" value="PROPHAGE INTEGRASE INTS-RELATED"/>
    <property type="match status" value="1"/>
</dbReference>
<reference evidence="6" key="1">
    <citation type="submission" date="2021-12" db="EMBL/GenBank/DDBJ databases">
        <authorList>
            <person name="Veyrier F.J."/>
        </authorList>
    </citation>
    <scope>NUCLEOTIDE SEQUENCE</scope>
    <source>
        <strain evidence="6">SAG 1488-6</strain>
    </source>
</reference>
<proteinExistence type="inferred from homology"/>
<dbReference type="InterPro" id="IPR011010">
    <property type="entry name" value="DNA_brk_join_enz"/>
</dbReference>
<dbReference type="InterPro" id="IPR050808">
    <property type="entry name" value="Phage_Integrase"/>
</dbReference>
<dbReference type="Proteomes" id="UP000832034">
    <property type="component" value="Chromosome"/>
</dbReference>
<evidence type="ECO:0000256" key="2">
    <source>
        <dbReference type="ARBA" id="ARBA00022908"/>
    </source>
</evidence>
<protein>
    <submittedName>
        <fullName evidence="6">Tyrosine-type recombinase/integrase</fullName>
    </submittedName>
</protein>
<dbReference type="RefSeq" id="WP_019957496.1">
    <property type="nucleotide sequence ID" value="NZ_CP091512.1"/>
</dbReference>
<evidence type="ECO:0000259" key="5">
    <source>
        <dbReference type="PROSITE" id="PS51898"/>
    </source>
</evidence>
<dbReference type="InterPro" id="IPR013762">
    <property type="entry name" value="Integrase-like_cat_sf"/>
</dbReference>
<evidence type="ECO:0000256" key="3">
    <source>
        <dbReference type="ARBA" id="ARBA00023125"/>
    </source>
</evidence>
<sequence length="397" mass="45499">MLTDKQINAIKPPEKGSMKKADSGGLYIEIYANGSKQWRLKYRRPHDKKEDRLTFGRYPDISLKTARILQAEAKSLIQDGIDPKQHHKQQIAQVDNSHTFEVIARQWHSNRKDDNNRWTTGHATRILRSLEIHVFPYLGGKDLGAIMPLDVLTVAKNIEAGGKGDTAHRVLDVMRQVFAYGVKMRLCVFNPASDLSSELKTHVSKNYPSITDEKELGKLLANIDQWNGTPTVRALLKISPYVFTRPSEVRLMRWCELDLEAGLWTKEADQMKNGIAHVVPLSNQVIAILEDLKPFSGRFEYVFWNHATKQALSEGATRKALERMGYKGQFTPHGWRHTASTLLHEQGFNTMWIEAQLAHKDNNEIRGTYNHAQYLNDRRTMMQTWADYLDGLKLQQP</sequence>
<feature type="domain" description="Tyr recombinase" evidence="5">
    <location>
        <begin position="205"/>
        <end position="382"/>
    </location>
</feature>
<keyword evidence="4" id="KW-0233">DNA recombination</keyword>
<dbReference type="InterPro" id="IPR010998">
    <property type="entry name" value="Integrase_recombinase_N"/>
</dbReference>
<dbReference type="InterPro" id="IPR038488">
    <property type="entry name" value="Integrase_DNA-bd_sf"/>
</dbReference>
<dbReference type="EMBL" id="CP091512">
    <property type="protein sequence ID" value="UOO93165.1"/>
    <property type="molecule type" value="Genomic_DNA"/>
</dbReference>
<dbReference type="Pfam" id="PF22022">
    <property type="entry name" value="Phage_int_M"/>
    <property type="match status" value="1"/>
</dbReference>
<dbReference type="Gene3D" id="1.10.150.130">
    <property type="match status" value="1"/>
</dbReference>
<dbReference type="Gene3D" id="3.30.160.390">
    <property type="entry name" value="Integrase, DNA-binding domain"/>
    <property type="match status" value="1"/>
</dbReference>
<accession>A0ABY4EE00</accession>
<evidence type="ECO:0000313" key="7">
    <source>
        <dbReference type="Proteomes" id="UP000832034"/>
    </source>
</evidence>
<keyword evidence="7" id="KW-1185">Reference proteome</keyword>
<keyword evidence="3" id="KW-0238">DNA-binding</keyword>
<dbReference type="Pfam" id="PF13356">
    <property type="entry name" value="Arm-DNA-bind_3"/>
    <property type="match status" value="1"/>
</dbReference>
<dbReference type="SUPFAM" id="SSF56349">
    <property type="entry name" value="DNA breaking-rejoining enzymes"/>
    <property type="match status" value="1"/>
</dbReference>
<dbReference type="InterPro" id="IPR025166">
    <property type="entry name" value="Integrase_DNA_bind_dom"/>
</dbReference>
<dbReference type="Gene3D" id="1.10.443.10">
    <property type="entry name" value="Intergrase catalytic core"/>
    <property type="match status" value="1"/>
</dbReference>
<dbReference type="PROSITE" id="PS51898">
    <property type="entry name" value="TYR_RECOMBINASE"/>
    <property type="match status" value="1"/>
</dbReference>
<reference evidence="6" key="2">
    <citation type="journal article" date="2022" name="Res Sq">
        <title>Evolution of multicellular longitudinally dividing oral cavity symbionts (Neisseriaceae).</title>
        <authorList>
            <person name="Nyongesa S."/>
            <person name="Weber P."/>
            <person name="Bernet E."/>
            <person name="Pullido F."/>
            <person name="Nieckarz M."/>
            <person name="Delaby M."/>
            <person name="Nieves C."/>
            <person name="Viehboeck T."/>
            <person name="Krause N."/>
            <person name="Rivera-Millot A."/>
            <person name="Nakamura A."/>
            <person name="Vischer N."/>
            <person name="VanNieuwenhze M."/>
            <person name="Brun Y."/>
            <person name="Cava F."/>
            <person name="Bulgheresi S."/>
            <person name="Veyrier F."/>
        </authorList>
    </citation>
    <scope>NUCLEOTIDE SEQUENCE</scope>
    <source>
        <strain evidence="6">SAG 1488-6</strain>
    </source>
</reference>
<comment type="similarity">
    <text evidence="1">Belongs to the 'phage' integrase family.</text>
</comment>
<dbReference type="InterPro" id="IPR053876">
    <property type="entry name" value="Phage_int_M"/>
</dbReference>
<dbReference type="PANTHER" id="PTHR30629">
    <property type="entry name" value="PROPHAGE INTEGRASE"/>
    <property type="match status" value="1"/>
</dbReference>
<dbReference type="CDD" id="cd00801">
    <property type="entry name" value="INT_P4_C"/>
    <property type="match status" value="1"/>
</dbReference>
<keyword evidence="2" id="KW-0229">DNA integration</keyword>
<gene>
    <name evidence="6" type="ORF">LVJ81_03790</name>
</gene>
<evidence type="ECO:0000256" key="4">
    <source>
        <dbReference type="ARBA" id="ARBA00023172"/>
    </source>
</evidence>
<evidence type="ECO:0000313" key="6">
    <source>
        <dbReference type="EMBL" id="UOO93165.1"/>
    </source>
</evidence>
<evidence type="ECO:0000256" key="1">
    <source>
        <dbReference type="ARBA" id="ARBA00008857"/>
    </source>
</evidence>
<organism evidence="6 7">
    <name type="scientific">Vitreoscilla stercoraria</name>
    <dbReference type="NCBI Taxonomy" id="61"/>
    <lineage>
        <taxon>Bacteria</taxon>
        <taxon>Pseudomonadati</taxon>
        <taxon>Pseudomonadota</taxon>
        <taxon>Betaproteobacteria</taxon>
        <taxon>Neisseriales</taxon>
        <taxon>Neisseriaceae</taxon>
        <taxon>Vitreoscilla</taxon>
    </lineage>
</organism>
<dbReference type="InterPro" id="IPR002104">
    <property type="entry name" value="Integrase_catalytic"/>
</dbReference>
<name>A0ABY4EE00_VITST</name>